<feature type="binding site" evidence="7">
    <location>
        <position position="142"/>
    </location>
    <ligand>
        <name>Zn(2+)</name>
        <dbReference type="ChEBI" id="CHEBI:29105"/>
    </ligand>
</feature>
<accession>X0QKI3</accession>
<evidence type="ECO:0000256" key="4">
    <source>
        <dbReference type="ARBA" id="ARBA00023015"/>
    </source>
</evidence>
<dbReference type="InterPro" id="IPR036390">
    <property type="entry name" value="WH_DNA-bd_sf"/>
</dbReference>
<dbReference type="InterPro" id="IPR043135">
    <property type="entry name" value="Fur_C"/>
</dbReference>
<feature type="binding site" evidence="7">
    <location>
        <position position="100"/>
    </location>
    <ligand>
        <name>Zn(2+)</name>
        <dbReference type="ChEBI" id="CHEBI:29105"/>
    </ligand>
</feature>
<dbReference type="InterPro" id="IPR036388">
    <property type="entry name" value="WH-like_DNA-bd_sf"/>
</dbReference>
<evidence type="ECO:0000313" key="8">
    <source>
        <dbReference type="EMBL" id="KRM36566.1"/>
    </source>
</evidence>
<keyword evidence="4" id="KW-0805">Transcription regulation</keyword>
<proteinExistence type="inferred from homology"/>
<gene>
    <name evidence="8" type="ORF">FC83_GL002438</name>
</gene>
<dbReference type="GO" id="GO:1900376">
    <property type="term" value="P:regulation of secondary metabolite biosynthetic process"/>
    <property type="evidence" value="ECO:0007669"/>
    <property type="project" value="TreeGrafter"/>
</dbReference>
<dbReference type="GO" id="GO:0003700">
    <property type="term" value="F:DNA-binding transcription factor activity"/>
    <property type="evidence" value="ECO:0007669"/>
    <property type="project" value="InterPro"/>
</dbReference>
<feature type="binding site" evidence="7">
    <location>
        <position position="103"/>
    </location>
    <ligand>
        <name>Zn(2+)</name>
        <dbReference type="ChEBI" id="CHEBI:29105"/>
    </ligand>
</feature>
<evidence type="ECO:0008006" key="10">
    <source>
        <dbReference type="Google" id="ProtNLM"/>
    </source>
</evidence>
<keyword evidence="7" id="KW-0479">Metal-binding</keyword>
<evidence type="ECO:0000313" key="9">
    <source>
        <dbReference type="Proteomes" id="UP000051236"/>
    </source>
</evidence>
<dbReference type="Pfam" id="PF01475">
    <property type="entry name" value="FUR"/>
    <property type="match status" value="1"/>
</dbReference>
<dbReference type="RefSeq" id="WP_035451682.1">
    <property type="nucleotide sequence ID" value="NZ_AZGA01000002.1"/>
</dbReference>
<evidence type="ECO:0000256" key="2">
    <source>
        <dbReference type="ARBA" id="ARBA00022491"/>
    </source>
</evidence>
<keyword evidence="3 7" id="KW-0862">Zinc</keyword>
<name>X0QKI3_9LACO</name>
<reference evidence="8 9" key="1">
    <citation type="journal article" date="2015" name="Genome Announc.">
        <title>Expanding the biotechnology potential of lactobacilli through comparative genomics of 213 strains and associated genera.</title>
        <authorList>
            <person name="Sun Z."/>
            <person name="Harris H.M."/>
            <person name="McCann A."/>
            <person name="Guo C."/>
            <person name="Argimon S."/>
            <person name="Zhang W."/>
            <person name="Yang X."/>
            <person name="Jeffery I.B."/>
            <person name="Cooney J.C."/>
            <person name="Kagawa T.F."/>
            <person name="Liu W."/>
            <person name="Song Y."/>
            <person name="Salvetti E."/>
            <person name="Wrobel A."/>
            <person name="Rasinkangas P."/>
            <person name="Parkhill J."/>
            <person name="Rea M.C."/>
            <person name="O'Sullivan O."/>
            <person name="Ritari J."/>
            <person name="Douillard F.P."/>
            <person name="Paul Ross R."/>
            <person name="Yang R."/>
            <person name="Briner A.E."/>
            <person name="Felis G.E."/>
            <person name="de Vos W.M."/>
            <person name="Barrangou R."/>
            <person name="Klaenhammer T.R."/>
            <person name="Caufield P.W."/>
            <person name="Cui Y."/>
            <person name="Zhang H."/>
            <person name="O'Toole P.W."/>
        </authorList>
    </citation>
    <scope>NUCLEOTIDE SEQUENCE [LARGE SCALE GENOMIC DNA]</scope>
    <source>
        <strain evidence="8 9">DSM 18527</strain>
    </source>
</reference>
<dbReference type="Gene3D" id="1.10.10.10">
    <property type="entry name" value="Winged helix-like DNA-binding domain superfamily/Winged helix DNA-binding domain"/>
    <property type="match status" value="1"/>
</dbReference>
<protein>
    <recommendedName>
        <fullName evidence="10">Ferric uptake regulation protein</fullName>
    </recommendedName>
</protein>
<evidence type="ECO:0000256" key="3">
    <source>
        <dbReference type="ARBA" id="ARBA00022833"/>
    </source>
</evidence>
<dbReference type="GO" id="GO:0000976">
    <property type="term" value="F:transcription cis-regulatory region binding"/>
    <property type="evidence" value="ECO:0007669"/>
    <property type="project" value="TreeGrafter"/>
</dbReference>
<keyword evidence="6" id="KW-0804">Transcription</keyword>
<sequence>MKKEQQLKTTIQKQLKKSGFKMTPQRAALVDVLVRHQDQHLTAEKIFMLTKEVSRDIGLATVYRTLEILMNIQVLKKNAINTDGIVRYELIHSRGIQLICKNCGRVIDVDQNFMQRLTSMIAAEYHFQSNHDFNATNIEGLCSECAEKMQDVAK</sequence>
<dbReference type="PANTHER" id="PTHR33202:SF7">
    <property type="entry name" value="FERRIC UPTAKE REGULATION PROTEIN"/>
    <property type="match status" value="1"/>
</dbReference>
<keyword evidence="2" id="KW-0678">Repressor</keyword>
<dbReference type="AlphaFoldDB" id="X0QKI3"/>
<organism evidence="8 9">
    <name type="scientific">Agrilactobacillus composti DSM 18527 = JCM 14202</name>
    <dbReference type="NCBI Taxonomy" id="1423734"/>
    <lineage>
        <taxon>Bacteria</taxon>
        <taxon>Bacillati</taxon>
        <taxon>Bacillota</taxon>
        <taxon>Bacilli</taxon>
        <taxon>Lactobacillales</taxon>
        <taxon>Lactobacillaceae</taxon>
        <taxon>Agrilactobacillus</taxon>
    </lineage>
</organism>
<dbReference type="eggNOG" id="COG0735">
    <property type="taxonomic scope" value="Bacteria"/>
</dbReference>
<evidence type="ECO:0000256" key="7">
    <source>
        <dbReference type="PIRSR" id="PIRSR602481-1"/>
    </source>
</evidence>
<dbReference type="GO" id="GO:0008270">
    <property type="term" value="F:zinc ion binding"/>
    <property type="evidence" value="ECO:0007669"/>
    <property type="project" value="TreeGrafter"/>
</dbReference>
<dbReference type="EMBL" id="AZGA01000002">
    <property type="protein sequence ID" value="KRM36566.1"/>
    <property type="molecule type" value="Genomic_DNA"/>
</dbReference>
<evidence type="ECO:0000256" key="5">
    <source>
        <dbReference type="ARBA" id="ARBA00023125"/>
    </source>
</evidence>
<keyword evidence="5" id="KW-0238">DNA-binding</keyword>
<comment type="similarity">
    <text evidence="1">Belongs to the Fur family.</text>
</comment>
<evidence type="ECO:0000256" key="6">
    <source>
        <dbReference type="ARBA" id="ARBA00023163"/>
    </source>
</evidence>
<dbReference type="InterPro" id="IPR002481">
    <property type="entry name" value="FUR"/>
</dbReference>
<dbReference type="PANTHER" id="PTHR33202">
    <property type="entry name" value="ZINC UPTAKE REGULATION PROTEIN"/>
    <property type="match status" value="1"/>
</dbReference>
<dbReference type="SUPFAM" id="SSF46785">
    <property type="entry name" value="Winged helix' DNA-binding domain"/>
    <property type="match status" value="1"/>
</dbReference>
<dbReference type="PATRIC" id="fig|1423734.3.peg.2472"/>
<evidence type="ECO:0000256" key="1">
    <source>
        <dbReference type="ARBA" id="ARBA00007957"/>
    </source>
</evidence>
<dbReference type="Proteomes" id="UP000051236">
    <property type="component" value="Unassembled WGS sequence"/>
</dbReference>
<dbReference type="OrthoDB" id="8659436at2"/>
<feature type="binding site" evidence="7">
    <location>
        <position position="145"/>
    </location>
    <ligand>
        <name>Zn(2+)</name>
        <dbReference type="ChEBI" id="CHEBI:29105"/>
    </ligand>
</feature>
<comment type="cofactor">
    <cofactor evidence="7">
        <name>Zn(2+)</name>
        <dbReference type="ChEBI" id="CHEBI:29105"/>
    </cofactor>
    <text evidence="7">Binds 1 zinc ion per subunit.</text>
</comment>
<comment type="caution">
    <text evidence="8">The sequence shown here is derived from an EMBL/GenBank/DDBJ whole genome shotgun (WGS) entry which is preliminary data.</text>
</comment>
<keyword evidence="9" id="KW-1185">Reference proteome</keyword>
<dbReference type="STRING" id="1423734.FC83_GL002438"/>
<dbReference type="CDD" id="cd07153">
    <property type="entry name" value="Fur_like"/>
    <property type="match status" value="1"/>
</dbReference>
<dbReference type="GO" id="GO:0045892">
    <property type="term" value="P:negative regulation of DNA-templated transcription"/>
    <property type="evidence" value="ECO:0007669"/>
    <property type="project" value="TreeGrafter"/>
</dbReference>
<dbReference type="Gene3D" id="3.30.1490.190">
    <property type="match status" value="1"/>
</dbReference>